<evidence type="ECO:0000313" key="1">
    <source>
        <dbReference type="EMBL" id="KAK0704549.1"/>
    </source>
</evidence>
<evidence type="ECO:0000313" key="2">
    <source>
        <dbReference type="Proteomes" id="UP001172102"/>
    </source>
</evidence>
<name>A0AA39ZVM3_9PEZI</name>
<gene>
    <name evidence="1" type="ORF">B0H67DRAFT_648977</name>
</gene>
<dbReference type="AlphaFoldDB" id="A0AA39ZVM3"/>
<dbReference type="SUPFAM" id="SSF55811">
    <property type="entry name" value="Nudix"/>
    <property type="match status" value="1"/>
</dbReference>
<proteinExistence type="predicted"/>
<accession>A0AA39ZVM3</accession>
<organism evidence="1 2">
    <name type="scientific">Lasiosphaeris hirsuta</name>
    <dbReference type="NCBI Taxonomy" id="260670"/>
    <lineage>
        <taxon>Eukaryota</taxon>
        <taxon>Fungi</taxon>
        <taxon>Dikarya</taxon>
        <taxon>Ascomycota</taxon>
        <taxon>Pezizomycotina</taxon>
        <taxon>Sordariomycetes</taxon>
        <taxon>Sordariomycetidae</taxon>
        <taxon>Sordariales</taxon>
        <taxon>Lasiosphaeriaceae</taxon>
        <taxon>Lasiosphaeris</taxon>
    </lineage>
</organism>
<protein>
    <recommendedName>
        <fullName evidence="3">Nudix hydrolase domain-containing protein</fullName>
    </recommendedName>
</protein>
<reference evidence="1" key="1">
    <citation type="submission" date="2023-06" db="EMBL/GenBank/DDBJ databases">
        <title>Genome-scale phylogeny and comparative genomics of the fungal order Sordariales.</title>
        <authorList>
            <consortium name="Lawrence Berkeley National Laboratory"/>
            <person name="Hensen N."/>
            <person name="Bonometti L."/>
            <person name="Westerberg I."/>
            <person name="Brannstrom I.O."/>
            <person name="Guillou S."/>
            <person name="Cros-Aarteil S."/>
            <person name="Calhoun S."/>
            <person name="Haridas S."/>
            <person name="Kuo A."/>
            <person name="Mondo S."/>
            <person name="Pangilinan J."/>
            <person name="Riley R."/>
            <person name="Labutti K."/>
            <person name="Andreopoulos B."/>
            <person name="Lipzen A."/>
            <person name="Chen C."/>
            <person name="Yanf M."/>
            <person name="Daum C."/>
            <person name="Ng V."/>
            <person name="Clum A."/>
            <person name="Steindorff A."/>
            <person name="Ohm R."/>
            <person name="Martin F."/>
            <person name="Silar P."/>
            <person name="Natvig D."/>
            <person name="Lalanne C."/>
            <person name="Gautier V."/>
            <person name="Ament-Velasquez S.L."/>
            <person name="Kruys A."/>
            <person name="Hutchinson M.I."/>
            <person name="Powell A.J."/>
            <person name="Barry K."/>
            <person name="Miller A.N."/>
            <person name="Grigoriev I.V."/>
            <person name="Debuchy R."/>
            <person name="Gladieux P."/>
            <person name="Thoren M.H."/>
            <person name="Johannesson H."/>
        </authorList>
    </citation>
    <scope>NUCLEOTIDE SEQUENCE</scope>
    <source>
        <strain evidence="1">SMH4607-1</strain>
    </source>
</reference>
<keyword evidence="2" id="KW-1185">Reference proteome</keyword>
<dbReference type="InterPro" id="IPR015797">
    <property type="entry name" value="NUDIX_hydrolase-like_dom_sf"/>
</dbReference>
<dbReference type="Proteomes" id="UP001172102">
    <property type="component" value="Unassembled WGS sequence"/>
</dbReference>
<dbReference type="Gene3D" id="3.90.79.10">
    <property type="entry name" value="Nucleoside Triphosphate Pyrophosphohydrolase"/>
    <property type="match status" value="1"/>
</dbReference>
<sequence length="141" mass="16433">MLDVTVAGCVRASQKPWDSIVEEAKEEASFTEKQLREHATEIDVLTHYRRIPDTGRLIFCIMYGYDMLLPKGMEPLPSSPEVTKFQRMSTQEVIDAMKDGKFRHSYNMFIIDFFIQHKIIPENDDLVARLHRPFPVPYVLD</sequence>
<comment type="caution">
    <text evidence="1">The sequence shown here is derived from an EMBL/GenBank/DDBJ whole genome shotgun (WGS) entry which is preliminary data.</text>
</comment>
<evidence type="ECO:0008006" key="3">
    <source>
        <dbReference type="Google" id="ProtNLM"/>
    </source>
</evidence>
<dbReference type="EMBL" id="JAUKUA010000007">
    <property type="protein sequence ID" value="KAK0704549.1"/>
    <property type="molecule type" value="Genomic_DNA"/>
</dbReference>